<dbReference type="GeneID" id="137487575"/>
<proteinExistence type="predicted"/>
<accession>A0AB32T0P2</accession>
<organism evidence="2 3">
    <name type="scientific">Danio rerio</name>
    <name type="common">Zebrafish</name>
    <name type="synonym">Brachydanio rerio</name>
    <dbReference type="NCBI Taxonomy" id="7955"/>
    <lineage>
        <taxon>Eukaryota</taxon>
        <taxon>Metazoa</taxon>
        <taxon>Chordata</taxon>
        <taxon>Craniata</taxon>
        <taxon>Vertebrata</taxon>
        <taxon>Euteleostomi</taxon>
        <taxon>Actinopterygii</taxon>
        <taxon>Neopterygii</taxon>
        <taxon>Teleostei</taxon>
        <taxon>Ostariophysi</taxon>
        <taxon>Cypriniformes</taxon>
        <taxon>Danionidae</taxon>
        <taxon>Danioninae</taxon>
        <taxon>Danio</taxon>
    </lineage>
</organism>
<dbReference type="Proteomes" id="UP000000437">
    <property type="component" value="Chromosome 14"/>
</dbReference>
<gene>
    <name evidence="3" type="primary">LOC137487575</name>
</gene>
<dbReference type="RefSeq" id="XP_073777879.1">
    <property type="nucleotide sequence ID" value="XM_073921778.1"/>
</dbReference>
<dbReference type="KEGG" id="dre:137487575"/>
<evidence type="ECO:0000256" key="1">
    <source>
        <dbReference type="SAM" id="Phobius"/>
    </source>
</evidence>
<keyword evidence="2" id="KW-1185">Reference proteome</keyword>
<evidence type="ECO:0000313" key="2">
    <source>
        <dbReference type="Proteomes" id="UP000000437"/>
    </source>
</evidence>
<feature type="transmembrane region" description="Helical" evidence="1">
    <location>
        <begin position="6"/>
        <end position="25"/>
    </location>
</feature>
<keyword evidence="1" id="KW-1133">Transmembrane helix</keyword>
<evidence type="ECO:0000313" key="3">
    <source>
        <dbReference type="RefSeq" id="XP_068069425.1"/>
    </source>
</evidence>
<keyword evidence="1" id="KW-0472">Membrane</keyword>
<name>A0AB32T0P2_DANRE</name>
<sequence length="46" mass="5361">MPEYVLLVLYLSLFLCLCALVCLYFSGCQEMTYKHDEACCGDIFWI</sequence>
<keyword evidence="1" id="KW-0812">Transmembrane</keyword>
<dbReference type="AlphaFoldDB" id="A0AB32T0P2"/>
<reference evidence="3" key="1">
    <citation type="submission" date="2025-08" db="UniProtKB">
        <authorList>
            <consortium name="RefSeq"/>
        </authorList>
    </citation>
    <scope>IDENTIFICATION</scope>
    <source>
        <strain evidence="3">Tuebingen</strain>
        <tissue evidence="3">Fibroblasts and whole tissue</tissue>
    </source>
</reference>
<dbReference type="RefSeq" id="XP_068069425.1">
    <property type="nucleotide sequence ID" value="XM_068213324.2"/>
</dbReference>
<protein>
    <submittedName>
        <fullName evidence="3">Uncharacterized protein</fullName>
    </submittedName>
</protein>